<dbReference type="Proteomes" id="UP001308179">
    <property type="component" value="Unassembled WGS sequence"/>
</dbReference>
<feature type="region of interest" description="Disordered" evidence="1">
    <location>
        <begin position="1"/>
        <end position="111"/>
    </location>
</feature>
<evidence type="ECO:0008006" key="4">
    <source>
        <dbReference type="Google" id="ProtNLM"/>
    </source>
</evidence>
<sequence length="433" mass="49196">MQRHQTAKHVWQNPSTHGGARQGKSRKPSMIVAGPSRTSASEPSPAQHVRRPQHLAGFSRQELRRLIRAGIGEDDDRFEQARDSSDSDSDEDEAKKQSEAIPQRADGEDHPQVQRALGEDITVSVAKCKRLAILGMDTQTGGWMEAQNYTPILAAMITVLRAMVVYRSWQARQQPVRGYVKAGRSDREATAEAPSVYEGVQQMVDRVMTLTQFHGHPTPLDRIYHHKTYGMKIRYTTQGEGRVSWIGERMLINNISFSMDEIRTVVHGLNDTVQQRLVRDLLWMTPGESADTWKPPGMPAFELAMLFDNHAEMSEGWSFIQDRRHSWAVDGAEWMWQRIFDHESIQKRLITSSIEEVQAGNIQCRDVGIERYFRQVRRFKEELMVLVHMSAGAPARATELISIQHENGPQAQSQRGVFIDNGMVVFITGYHKG</sequence>
<accession>A0ABR0L8L0</accession>
<proteinExistence type="predicted"/>
<reference evidence="2 3" key="1">
    <citation type="submission" date="2023-08" db="EMBL/GenBank/DDBJ databases">
        <title>Black Yeasts Isolated from many extreme environments.</title>
        <authorList>
            <person name="Coleine C."/>
            <person name="Stajich J.E."/>
            <person name="Selbmann L."/>
        </authorList>
    </citation>
    <scope>NUCLEOTIDE SEQUENCE [LARGE SCALE GENOMIC DNA]</scope>
    <source>
        <strain evidence="2 3">CCFEE 5386</strain>
    </source>
</reference>
<evidence type="ECO:0000256" key="1">
    <source>
        <dbReference type="SAM" id="MobiDB-lite"/>
    </source>
</evidence>
<comment type="caution">
    <text evidence="2">The sequence shown here is derived from an EMBL/GenBank/DDBJ whole genome shotgun (WGS) entry which is preliminary data.</text>
</comment>
<keyword evidence="3" id="KW-1185">Reference proteome</keyword>
<evidence type="ECO:0000313" key="3">
    <source>
        <dbReference type="Proteomes" id="UP001308179"/>
    </source>
</evidence>
<dbReference type="EMBL" id="JAVRRR010000172">
    <property type="protein sequence ID" value="KAK5145155.1"/>
    <property type="molecule type" value="Genomic_DNA"/>
</dbReference>
<organism evidence="2 3">
    <name type="scientific">Rachicladosporium monterosium</name>
    <dbReference type="NCBI Taxonomy" id="1507873"/>
    <lineage>
        <taxon>Eukaryota</taxon>
        <taxon>Fungi</taxon>
        <taxon>Dikarya</taxon>
        <taxon>Ascomycota</taxon>
        <taxon>Pezizomycotina</taxon>
        <taxon>Dothideomycetes</taxon>
        <taxon>Dothideomycetidae</taxon>
        <taxon>Cladosporiales</taxon>
        <taxon>Cladosporiaceae</taxon>
        <taxon>Rachicladosporium</taxon>
    </lineage>
</organism>
<evidence type="ECO:0000313" key="2">
    <source>
        <dbReference type="EMBL" id="KAK5145155.1"/>
    </source>
</evidence>
<name>A0ABR0L8L0_9PEZI</name>
<protein>
    <recommendedName>
        <fullName evidence="4">Fungal-type protein kinase domain-containing protein</fullName>
    </recommendedName>
</protein>
<gene>
    <name evidence="2" type="ORF">LTR32_003049</name>
</gene>